<sequence length="219" mass="23986">MPVEPPKRGIRPQSGSQITWYQALPFSGDPRLFVPHGQGIDTCVQLRPTLHVPRPELTPGRHDIPTKIHARSSDEIADQIVWATGAWSLMLSGPYSSDLGGWQRDVGQIKSPPPFTNGTGWMAAGASGHTHGESLASSAIEDYPPSVGGMLSLFSCPLLRHSGIIADRGALLFLCCSRFYHDSISMMPGRGVHPVDSTFSMTETRKERHPSSRLEYEQE</sequence>
<name>S7ZBI1_PENO1</name>
<keyword evidence="3" id="KW-1185">Reference proteome</keyword>
<evidence type="ECO:0000313" key="3">
    <source>
        <dbReference type="Proteomes" id="UP000019376"/>
    </source>
</evidence>
<dbReference type="HOGENOM" id="CLU_1261911_0_0_1"/>
<dbReference type="Proteomes" id="UP000019376">
    <property type="component" value="Unassembled WGS sequence"/>
</dbReference>
<feature type="compositionally biased region" description="Basic and acidic residues" evidence="1">
    <location>
        <begin position="203"/>
        <end position="219"/>
    </location>
</feature>
<evidence type="ECO:0000313" key="2">
    <source>
        <dbReference type="EMBL" id="EPS26046.1"/>
    </source>
</evidence>
<feature type="region of interest" description="Disordered" evidence="1">
    <location>
        <begin position="197"/>
        <end position="219"/>
    </location>
</feature>
<reference evidence="2 3" key="1">
    <citation type="journal article" date="2013" name="PLoS ONE">
        <title>Genomic and secretomic analyses reveal unique features of the lignocellulolytic enzyme system of Penicillium decumbens.</title>
        <authorList>
            <person name="Liu G."/>
            <person name="Zhang L."/>
            <person name="Wei X."/>
            <person name="Zou G."/>
            <person name="Qin Y."/>
            <person name="Ma L."/>
            <person name="Li J."/>
            <person name="Zheng H."/>
            <person name="Wang S."/>
            <person name="Wang C."/>
            <person name="Xun L."/>
            <person name="Zhao G.-P."/>
            <person name="Zhou Z."/>
            <person name="Qu Y."/>
        </authorList>
    </citation>
    <scope>NUCLEOTIDE SEQUENCE [LARGE SCALE GENOMIC DNA]</scope>
    <source>
        <strain evidence="3">114-2 / CGMCC 5302</strain>
    </source>
</reference>
<proteinExistence type="predicted"/>
<protein>
    <submittedName>
        <fullName evidence="2">Uncharacterized protein</fullName>
    </submittedName>
</protein>
<gene>
    <name evidence="2" type="ORF">PDE_00982</name>
</gene>
<dbReference type="AlphaFoldDB" id="S7ZBI1"/>
<dbReference type="EMBL" id="KB644408">
    <property type="protein sequence ID" value="EPS26046.1"/>
    <property type="molecule type" value="Genomic_DNA"/>
</dbReference>
<accession>S7ZBI1</accession>
<evidence type="ECO:0000256" key="1">
    <source>
        <dbReference type="SAM" id="MobiDB-lite"/>
    </source>
</evidence>
<organism evidence="2 3">
    <name type="scientific">Penicillium oxalicum (strain 114-2 / CGMCC 5302)</name>
    <name type="common">Penicillium decumbens</name>
    <dbReference type="NCBI Taxonomy" id="933388"/>
    <lineage>
        <taxon>Eukaryota</taxon>
        <taxon>Fungi</taxon>
        <taxon>Dikarya</taxon>
        <taxon>Ascomycota</taxon>
        <taxon>Pezizomycotina</taxon>
        <taxon>Eurotiomycetes</taxon>
        <taxon>Eurotiomycetidae</taxon>
        <taxon>Eurotiales</taxon>
        <taxon>Aspergillaceae</taxon>
        <taxon>Penicillium</taxon>
    </lineage>
</organism>